<evidence type="ECO:0000313" key="2">
    <source>
        <dbReference type="EMBL" id="GHD40607.1"/>
    </source>
</evidence>
<organism evidence="2 3">
    <name type="scientific">Thalassobaculum fulvum</name>
    <dbReference type="NCBI Taxonomy" id="1633335"/>
    <lineage>
        <taxon>Bacteria</taxon>
        <taxon>Pseudomonadati</taxon>
        <taxon>Pseudomonadota</taxon>
        <taxon>Alphaproteobacteria</taxon>
        <taxon>Rhodospirillales</taxon>
        <taxon>Thalassobaculaceae</taxon>
        <taxon>Thalassobaculum</taxon>
    </lineage>
</organism>
<reference evidence="2" key="2">
    <citation type="submission" date="2020-09" db="EMBL/GenBank/DDBJ databases">
        <authorList>
            <person name="Sun Q."/>
            <person name="Kim S."/>
        </authorList>
    </citation>
    <scope>NUCLEOTIDE SEQUENCE</scope>
    <source>
        <strain evidence="2">KCTC 42651</strain>
    </source>
</reference>
<dbReference type="Proteomes" id="UP000630353">
    <property type="component" value="Unassembled WGS sequence"/>
</dbReference>
<dbReference type="Pfam" id="PF01636">
    <property type="entry name" value="APH"/>
    <property type="match status" value="1"/>
</dbReference>
<dbReference type="RefSeq" id="WP_229836237.1">
    <property type="nucleotide sequence ID" value="NZ_BMZS01000001.1"/>
</dbReference>
<feature type="domain" description="Aminoglycoside phosphotransferase" evidence="1">
    <location>
        <begin position="35"/>
        <end position="267"/>
    </location>
</feature>
<comment type="caution">
    <text evidence="2">The sequence shown here is derived from an EMBL/GenBank/DDBJ whole genome shotgun (WGS) entry which is preliminary data.</text>
</comment>
<dbReference type="AlphaFoldDB" id="A0A918XN96"/>
<protein>
    <submittedName>
        <fullName evidence="2">Aminoglycoside phosphotransferase</fullName>
    </submittedName>
</protein>
<dbReference type="EMBL" id="BMZS01000001">
    <property type="protein sequence ID" value="GHD40607.1"/>
    <property type="molecule type" value="Genomic_DNA"/>
</dbReference>
<dbReference type="Gene3D" id="3.90.1200.10">
    <property type="match status" value="1"/>
</dbReference>
<evidence type="ECO:0000259" key="1">
    <source>
        <dbReference type="Pfam" id="PF01636"/>
    </source>
</evidence>
<dbReference type="Gene3D" id="3.30.200.20">
    <property type="entry name" value="Phosphorylase Kinase, domain 1"/>
    <property type="match status" value="1"/>
</dbReference>
<gene>
    <name evidence="2" type="ORF">GCM10017083_04040</name>
</gene>
<reference evidence="2" key="1">
    <citation type="journal article" date="2014" name="Int. J. Syst. Evol. Microbiol.">
        <title>Complete genome sequence of Corynebacterium casei LMG S-19264T (=DSM 44701T), isolated from a smear-ripened cheese.</title>
        <authorList>
            <consortium name="US DOE Joint Genome Institute (JGI-PGF)"/>
            <person name="Walter F."/>
            <person name="Albersmeier A."/>
            <person name="Kalinowski J."/>
            <person name="Ruckert C."/>
        </authorList>
    </citation>
    <scope>NUCLEOTIDE SEQUENCE</scope>
    <source>
        <strain evidence="2">KCTC 42651</strain>
    </source>
</reference>
<name>A0A918XN96_9PROT</name>
<dbReference type="InterPro" id="IPR002575">
    <property type="entry name" value="Aminoglycoside_PTrfase"/>
</dbReference>
<accession>A0A918XN96</accession>
<sequence>MTIAAATGGPDTGSDRQDRLVGFLRANGWGDAERRPLARDASFRSYDRLTRDGERAVLMDAPPDKGEDVRPFLAVAGQLHRYGYSAPRILAADEEQGFLLLEDLGDTTYSRALAAGVDETVLYATATDLLVDLHRRSPTIGYDVPPYDDGKLIAEAALPLDWYFPLVLGRELDDAERAGYVAAWRDAMPVLRGARETLVLRDFHVDNLMVLPARPGIAACGLLDFQDAVAGPASYDLVSLLQDSRRDLADGLEDAMLDRYRAALRPADPVAFDRSYYGLGAQRGLKVFGIFGRQSALYDNPRYLHHIPRIWRHVERDLILAGLDAVRAWLDATVPAEARIQPGPEVRRPKAVDR</sequence>
<dbReference type="SUPFAM" id="SSF56112">
    <property type="entry name" value="Protein kinase-like (PK-like)"/>
    <property type="match status" value="1"/>
</dbReference>
<keyword evidence="3" id="KW-1185">Reference proteome</keyword>
<proteinExistence type="predicted"/>
<dbReference type="InterPro" id="IPR011009">
    <property type="entry name" value="Kinase-like_dom_sf"/>
</dbReference>
<evidence type="ECO:0000313" key="3">
    <source>
        <dbReference type="Proteomes" id="UP000630353"/>
    </source>
</evidence>